<sequence>MPSWRTATRLTQSPRRHGLRDDRLRLLTPRKLAKSSNYTDVLQRRDQYDARLSDITRRLNDRPDDVTKRVLPHGERDLSVARGVSLQRAGRSTLALDDALDGFLPGASGRDPFDNPDDFMPKTYMKSSAGTKKPRKTTATSPDPQFRSLRNANALSNRTHTRDSRSRPSRHPPRGRPAASEGCR</sequence>
<gene>
    <name evidence="2" type="ORF">N7530_000784</name>
</gene>
<feature type="region of interest" description="Disordered" evidence="1">
    <location>
        <begin position="104"/>
        <end position="184"/>
    </location>
</feature>
<feature type="compositionally biased region" description="Polar residues" evidence="1">
    <location>
        <begin position="137"/>
        <end position="157"/>
    </location>
</feature>
<keyword evidence="3" id="KW-1185">Reference proteome</keyword>
<evidence type="ECO:0000256" key="1">
    <source>
        <dbReference type="SAM" id="MobiDB-lite"/>
    </source>
</evidence>
<dbReference type="Proteomes" id="UP001147760">
    <property type="component" value="Unassembled WGS sequence"/>
</dbReference>
<name>A0A9W9X977_9EURO</name>
<proteinExistence type="predicted"/>
<reference evidence="2" key="1">
    <citation type="submission" date="2022-12" db="EMBL/GenBank/DDBJ databases">
        <authorList>
            <person name="Petersen C."/>
        </authorList>
    </citation>
    <scope>NUCLEOTIDE SEQUENCE</scope>
    <source>
        <strain evidence="2">IBT 17660</strain>
    </source>
</reference>
<comment type="caution">
    <text evidence="2">The sequence shown here is derived from an EMBL/GenBank/DDBJ whole genome shotgun (WGS) entry which is preliminary data.</text>
</comment>
<dbReference type="EMBL" id="JAPWDO010000001">
    <property type="protein sequence ID" value="KAJ5486484.1"/>
    <property type="molecule type" value="Genomic_DNA"/>
</dbReference>
<reference evidence="2" key="2">
    <citation type="journal article" date="2023" name="IMA Fungus">
        <title>Comparative genomic study of the Penicillium genus elucidates a diverse pangenome and 15 lateral gene transfer events.</title>
        <authorList>
            <person name="Petersen C."/>
            <person name="Sorensen T."/>
            <person name="Nielsen M.R."/>
            <person name="Sondergaard T.E."/>
            <person name="Sorensen J.L."/>
            <person name="Fitzpatrick D.A."/>
            <person name="Frisvad J.C."/>
            <person name="Nielsen K.L."/>
        </authorList>
    </citation>
    <scope>NUCLEOTIDE SEQUENCE</scope>
    <source>
        <strain evidence="2">IBT 17660</strain>
    </source>
</reference>
<accession>A0A9W9X977</accession>
<evidence type="ECO:0000313" key="3">
    <source>
        <dbReference type="Proteomes" id="UP001147760"/>
    </source>
</evidence>
<protein>
    <submittedName>
        <fullName evidence="2">Uncharacterized protein</fullName>
    </submittedName>
</protein>
<organism evidence="2 3">
    <name type="scientific">Penicillium desertorum</name>
    <dbReference type="NCBI Taxonomy" id="1303715"/>
    <lineage>
        <taxon>Eukaryota</taxon>
        <taxon>Fungi</taxon>
        <taxon>Dikarya</taxon>
        <taxon>Ascomycota</taxon>
        <taxon>Pezizomycotina</taxon>
        <taxon>Eurotiomycetes</taxon>
        <taxon>Eurotiomycetidae</taxon>
        <taxon>Eurotiales</taxon>
        <taxon>Aspergillaceae</taxon>
        <taxon>Penicillium</taxon>
    </lineage>
</organism>
<evidence type="ECO:0000313" key="2">
    <source>
        <dbReference type="EMBL" id="KAJ5486484.1"/>
    </source>
</evidence>
<dbReference type="AlphaFoldDB" id="A0A9W9X977"/>